<evidence type="ECO:0000313" key="6">
    <source>
        <dbReference type="Proteomes" id="UP000066042"/>
    </source>
</evidence>
<dbReference type="STRING" id="55802.TBCH5v1_0479"/>
<evidence type="ECO:0000256" key="2">
    <source>
        <dbReference type="ARBA" id="ARBA00023239"/>
    </source>
</evidence>
<dbReference type="Pfam" id="PF01487">
    <property type="entry name" value="DHquinase_I"/>
    <property type="match status" value="1"/>
</dbReference>
<dbReference type="Gene3D" id="3.20.20.70">
    <property type="entry name" value="Aldolase class I"/>
    <property type="match status" value="1"/>
</dbReference>
<evidence type="ECO:0000256" key="3">
    <source>
        <dbReference type="ARBA" id="ARBA00023270"/>
    </source>
</evidence>
<comment type="subunit">
    <text evidence="4">Homodimer.</text>
</comment>
<dbReference type="RefSeq" id="WP_056933331.1">
    <property type="nucleotide sequence ID" value="NZ_CP013050.1"/>
</dbReference>
<dbReference type="CDD" id="cd00502">
    <property type="entry name" value="DHQase_I"/>
    <property type="match status" value="1"/>
</dbReference>
<dbReference type="InterPro" id="IPR001381">
    <property type="entry name" value="DHquinase_I"/>
</dbReference>
<comment type="function">
    <text evidence="4">Involved in the third step of the chorismate pathway, which leads to the biosynthesis of aromatic amino acids. Catalyzes the cis-dehydration of 3-dehydroquinate (DHQ) and introduces the first double bond of the aromatic ring to yield 3-dehydroshikimate.</text>
</comment>
<feature type="binding site" evidence="4">
    <location>
        <position position="54"/>
    </location>
    <ligand>
        <name>3-dehydroquinate</name>
        <dbReference type="ChEBI" id="CHEBI:32364"/>
    </ligand>
</feature>
<dbReference type="InterPro" id="IPR013785">
    <property type="entry name" value="Aldolase_TIM"/>
</dbReference>
<dbReference type="GO" id="GO:0009073">
    <property type="term" value="P:aromatic amino acid family biosynthetic process"/>
    <property type="evidence" value="ECO:0007669"/>
    <property type="project" value="UniProtKB-KW"/>
</dbReference>
<accession>A0A0S1X9L2</accession>
<keyword evidence="4" id="KW-0057">Aromatic amino acid biosynthesis</keyword>
<dbReference type="Proteomes" id="UP000066042">
    <property type="component" value="Chromosome"/>
</dbReference>
<dbReference type="GO" id="GO:0008652">
    <property type="term" value="P:amino acid biosynthetic process"/>
    <property type="evidence" value="ECO:0007669"/>
    <property type="project" value="UniProtKB-KW"/>
</dbReference>
<dbReference type="NCBIfam" id="TIGR01093">
    <property type="entry name" value="aroD"/>
    <property type="match status" value="1"/>
</dbReference>
<evidence type="ECO:0000313" key="5">
    <source>
        <dbReference type="EMBL" id="ALM74447.1"/>
    </source>
</evidence>
<name>A0A0S1X9L2_THEBA</name>
<keyword evidence="2 4" id="KW-0456">Lyase</keyword>
<feature type="active site" description="Schiff-base intermediate with substrate" evidence="4">
    <location>
        <position position="139"/>
    </location>
</feature>
<keyword evidence="4" id="KW-0028">Amino-acid biosynthesis</keyword>
<dbReference type="GO" id="GO:0003855">
    <property type="term" value="F:3-dehydroquinate dehydratase activity"/>
    <property type="evidence" value="ECO:0007669"/>
    <property type="project" value="UniProtKB-UniRule"/>
</dbReference>
<keyword evidence="3 4" id="KW-0704">Schiff base</keyword>
<organism evidence="5 6">
    <name type="scientific">Thermococcus barophilus</name>
    <dbReference type="NCBI Taxonomy" id="55802"/>
    <lineage>
        <taxon>Archaea</taxon>
        <taxon>Methanobacteriati</taxon>
        <taxon>Methanobacteriota</taxon>
        <taxon>Thermococci</taxon>
        <taxon>Thermococcales</taxon>
        <taxon>Thermococcaceae</taxon>
        <taxon>Thermococcus</taxon>
    </lineage>
</organism>
<dbReference type="EC" id="4.2.1.10" evidence="4"/>
<evidence type="ECO:0000256" key="4">
    <source>
        <dbReference type="HAMAP-Rule" id="MF_00214"/>
    </source>
</evidence>
<comment type="catalytic activity">
    <reaction evidence="1 4">
        <text>3-dehydroquinate = 3-dehydroshikimate + H2O</text>
        <dbReference type="Rhea" id="RHEA:21096"/>
        <dbReference type="ChEBI" id="CHEBI:15377"/>
        <dbReference type="ChEBI" id="CHEBI:16630"/>
        <dbReference type="ChEBI" id="CHEBI:32364"/>
        <dbReference type="EC" id="4.2.1.10"/>
    </reaction>
</comment>
<gene>
    <name evidence="4 5" type="primary">aroD</name>
    <name evidence="5" type="ORF">TBCH5v1_0479</name>
</gene>
<feature type="binding site" evidence="4">
    <location>
        <position position="176"/>
    </location>
    <ligand>
        <name>3-dehydroquinate</name>
        <dbReference type="ChEBI" id="CHEBI:32364"/>
    </ligand>
</feature>
<dbReference type="SUPFAM" id="SSF51569">
    <property type="entry name" value="Aldolase"/>
    <property type="match status" value="1"/>
</dbReference>
<reference evidence="5 6" key="1">
    <citation type="journal article" date="2016" name="Genome Announc.">
        <title>Complete genome sequence of the hyperthermophilic and piezophilic archaeon Thermococcus barophilus Ch5, capable of growth at the expense of hydrogenogenesis from carbon monoxide and formate.</title>
        <authorList>
            <person name="Oger P."/>
            <person name="Sokolova T.G."/>
            <person name="Kozhevnikova D.A."/>
            <person name="Taranov E.A."/>
            <person name="Vannier P."/>
            <person name="Lee H.S."/>
            <person name="Kwon K.K."/>
            <person name="Kang S.G."/>
            <person name="Lee J.H."/>
            <person name="Bonch-Osmolovskaya E.A."/>
            <person name="Lebedinsky A.V."/>
        </authorList>
    </citation>
    <scope>NUCLEOTIDE SEQUENCE [LARGE SCALE GENOMIC DNA]</scope>
    <source>
        <strain evidence="6">Ch5</strain>
    </source>
</reference>
<feature type="active site" description="Proton donor/acceptor" evidence="4">
    <location>
        <position position="112"/>
    </location>
</feature>
<feature type="binding site" evidence="4">
    <location>
        <begin position="27"/>
        <end position="29"/>
    </location>
    <ligand>
        <name>3-dehydroquinate</name>
        <dbReference type="ChEBI" id="CHEBI:32364"/>
    </ligand>
</feature>
<dbReference type="HAMAP" id="MF_00214">
    <property type="entry name" value="AroD"/>
    <property type="match status" value="1"/>
</dbReference>
<comment type="similarity">
    <text evidence="4">Belongs to the type-I 3-dehydroquinase family.</text>
</comment>
<sequence>MIAGTIKAKGIDEAIGIIKKGTADLYELRVDAMESFDGIEKLKPFAKKLIITVRSREEGGFREIGDKERLKLFKEFLRVKPAFVDVEFKSEIAEDVIRLAKEKKVRVIISYHDFEKTPSFEELKALLEEMKKLEADVIKIVTFARHYLDNIRIVRLYEYEKNLIAFCMGEKGKISRALSLILSPFTYASLGEAAAPGQLSAEDMKLLLALIGGGDD</sequence>
<dbReference type="EMBL" id="CP013050">
    <property type="protein sequence ID" value="ALM74447.1"/>
    <property type="molecule type" value="Genomic_DNA"/>
</dbReference>
<dbReference type="GO" id="GO:0009423">
    <property type="term" value="P:chorismate biosynthetic process"/>
    <property type="evidence" value="ECO:0007669"/>
    <property type="project" value="UniProtKB-UniRule"/>
</dbReference>
<dbReference type="AlphaFoldDB" id="A0A0S1X9L2"/>
<feature type="binding site" evidence="4">
    <location>
        <position position="198"/>
    </location>
    <ligand>
        <name>3-dehydroquinate</name>
        <dbReference type="ChEBI" id="CHEBI:32364"/>
    </ligand>
</feature>
<evidence type="ECO:0000256" key="1">
    <source>
        <dbReference type="ARBA" id="ARBA00001864"/>
    </source>
</evidence>
<dbReference type="PATRIC" id="fig|55802.8.peg.474"/>
<dbReference type="InterPro" id="IPR050146">
    <property type="entry name" value="Type-I_3-dehydroquinase"/>
</dbReference>
<dbReference type="PANTHER" id="PTHR43699:SF1">
    <property type="entry name" value="3-DEHYDROQUINATE DEHYDRATASE"/>
    <property type="match status" value="1"/>
</dbReference>
<dbReference type="PANTHER" id="PTHR43699">
    <property type="entry name" value="3-DEHYDROQUINATE DEHYDRATASE"/>
    <property type="match status" value="1"/>
</dbReference>
<dbReference type="GO" id="GO:0046279">
    <property type="term" value="P:3,4-dihydroxybenzoate biosynthetic process"/>
    <property type="evidence" value="ECO:0007669"/>
    <property type="project" value="UniProtKB-ARBA"/>
</dbReference>
<proteinExistence type="inferred from homology"/>
<comment type="caution">
    <text evidence="4">Lacks conserved residue(s) required for the propagation of feature annotation.</text>
</comment>
<dbReference type="GeneID" id="26135762"/>
<protein>
    <recommendedName>
        <fullName evidence="4">3-dehydroquinate dehydratase</fullName>
        <shortName evidence="4">3-dehydroquinase</shortName>
        <ecNumber evidence="4">4.2.1.10</ecNumber>
    </recommendedName>
    <alternativeName>
        <fullName evidence="4">Type I DHQase</fullName>
    </alternativeName>
    <alternativeName>
        <fullName evidence="4">Type I dehydroquinase</fullName>
        <shortName evidence="4">DHQ1</shortName>
    </alternativeName>
</protein>
<comment type="pathway">
    <text evidence="4">Metabolic intermediate biosynthesis; chorismate biosynthesis; chorismate from D-erythrose 4-phosphate and phosphoenolpyruvate: step 3/7.</text>
</comment>
<dbReference type="UniPathway" id="UPA00053">
    <property type="reaction ID" value="UER00086"/>
</dbReference>